<dbReference type="InterPro" id="IPR004045">
    <property type="entry name" value="Glutathione_S-Trfase_N"/>
</dbReference>
<name>V4A8D9_LOTGI</name>
<dbReference type="PROSITE" id="PS50405">
    <property type="entry name" value="GST_CTER"/>
    <property type="match status" value="2"/>
</dbReference>
<evidence type="ECO:0000313" key="5">
    <source>
        <dbReference type="Proteomes" id="UP000030746"/>
    </source>
</evidence>
<proteinExistence type="inferred from homology"/>
<dbReference type="InterPro" id="IPR036249">
    <property type="entry name" value="Thioredoxin-like_sf"/>
</dbReference>
<gene>
    <name evidence="4" type="ORF">LOTGIDRAFT_234351</name>
</gene>
<keyword evidence="5" id="KW-1185">Reference proteome</keyword>
<protein>
    <recommendedName>
        <fullName evidence="6">Glutathione transferase</fullName>
    </recommendedName>
</protein>
<dbReference type="InterPro" id="IPR036282">
    <property type="entry name" value="Glutathione-S-Trfase_C_sf"/>
</dbReference>
<dbReference type="InterPro" id="IPR004046">
    <property type="entry name" value="GST_C"/>
</dbReference>
<dbReference type="OMA" id="HRENIFK"/>
<dbReference type="Pfam" id="PF13409">
    <property type="entry name" value="GST_N_2"/>
    <property type="match status" value="1"/>
</dbReference>
<dbReference type="PANTHER" id="PTHR44051:SF8">
    <property type="entry name" value="GLUTATHIONE S-TRANSFERASE GSTA"/>
    <property type="match status" value="1"/>
</dbReference>
<dbReference type="SUPFAM" id="SSF47616">
    <property type="entry name" value="GST C-terminal domain-like"/>
    <property type="match status" value="2"/>
</dbReference>
<dbReference type="AlphaFoldDB" id="V4A8D9"/>
<dbReference type="CTD" id="20249513"/>
<dbReference type="Pfam" id="PF00043">
    <property type="entry name" value="GST_C"/>
    <property type="match status" value="2"/>
</dbReference>
<dbReference type="Gene3D" id="3.40.30.10">
    <property type="entry name" value="Glutaredoxin"/>
    <property type="match status" value="1"/>
</dbReference>
<dbReference type="HOGENOM" id="CLU_455150_0_0_1"/>
<dbReference type="OrthoDB" id="202840at2759"/>
<dbReference type="RefSeq" id="XP_009059907.1">
    <property type="nucleotide sequence ID" value="XM_009061659.1"/>
</dbReference>
<dbReference type="GeneID" id="20249513"/>
<feature type="domain" description="GST C-terminal" evidence="3">
    <location>
        <begin position="123"/>
        <end position="282"/>
    </location>
</feature>
<organism evidence="4 5">
    <name type="scientific">Lottia gigantea</name>
    <name type="common">Giant owl limpet</name>
    <dbReference type="NCBI Taxonomy" id="225164"/>
    <lineage>
        <taxon>Eukaryota</taxon>
        <taxon>Metazoa</taxon>
        <taxon>Spiralia</taxon>
        <taxon>Lophotrochozoa</taxon>
        <taxon>Mollusca</taxon>
        <taxon>Gastropoda</taxon>
        <taxon>Patellogastropoda</taxon>
        <taxon>Lottioidea</taxon>
        <taxon>Lottiidae</taxon>
        <taxon>Lottia</taxon>
    </lineage>
</organism>
<feature type="domain" description="GST N-terminal" evidence="2">
    <location>
        <begin position="31"/>
        <end position="118"/>
    </location>
</feature>
<dbReference type="SUPFAM" id="SSF52833">
    <property type="entry name" value="Thioredoxin-like"/>
    <property type="match status" value="1"/>
</dbReference>
<dbReference type="PANTHER" id="PTHR44051">
    <property type="entry name" value="GLUTATHIONE S-TRANSFERASE-RELATED"/>
    <property type="match status" value="1"/>
</dbReference>
<dbReference type="STRING" id="225164.V4A8D9"/>
<reference evidence="4 5" key="1">
    <citation type="journal article" date="2013" name="Nature">
        <title>Insights into bilaterian evolution from three spiralian genomes.</title>
        <authorList>
            <person name="Simakov O."/>
            <person name="Marletaz F."/>
            <person name="Cho S.J."/>
            <person name="Edsinger-Gonzales E."/>
            <person name="Havlak P."/>
            <person name="Hellsten U."/>
            <person name="Kuo D.H."/>
            <person name="Larsson T."/>
            <person name="Lv J."/>
            <person name="Arendt D."/>
            <person name="Savage R."/>
            <person name="Osoegawa K."/>
            <person name="de Jong P."/>
            <person name="Grimwood J."/>
            <person name="Chapman J.A."/>
            <person name="Shapiro H."/>
            <person name="Aerts A."/>
            <person name="Otillar R.P."/>
            <person name="Terry A.Y."/>
            <person name="Boore J.L."/>
            <person name="Grigoriev I.V."/>
            <person name="Lindberg D.R."/>
            <person name="Seaver E.C."/>
            <person name="Weisblat D.A."/>
            <person name="Putnam N.H."/>
            <person name="Rokhsar D.S."/>
        </authorList>
    </citation>
    <scope>NUCLEOTIDE SEQUENCE [LARGE SCALE GENOMIC DNA]</scope>
</reference>
<feature type="domain" description="GST C-terminal" evidence="3">
    <location>
        <begin position="413"/>
        <end position="597"/>
    </location>
</feature>
<sequence length="600" mass="68763">MGIIISLFKAIFGGLFSSKDGTKKSKYEVEDGVTLFSTALSPCARRVRIALLEKQIPFKLVEIDLFTGEQFNEEFTFVNPNRKVPAIAFKNVKGIADGFYSESNVITEILDSISPGPKLYSSDKRERADIVQWQDYEQSITDDFGLLVFHNLLCFVLRMVFNDLDDLEEKTKNFPETFKARGISAYNSEGKSEDEINQHFIACYQSLLTLERGLQGKKYLVGNRFTAADLTVFSRVDMFPLVGMPIIHKHFPNISRWLELIRSRKSVVDSEDWCTKFQKFLIIHFPSIFVLIGNCKSGQKHHRRMDGELVVERAISEAPISTDIKSLDDQDGDEILITYYPVSSSSFQITLLLDILHLDYSKKNGHVLDLIGRAAGSGGIYNIYHKNQPIRGMQAILEYICNMGSNPDLYPKSPEDRAKVQIWLGWEQTMFTQELSPLIERDILSKVLVLRYEKHLDDLLQLRSNLQYKNKFQNILKCFMIGLPEKSECWNQLTEEYAECVPDFEAVEKQRKGLFQLLHLRLQHLDNTLIHQDYLVGKTLTLADICVFSRLMFFSAIGMKISAQKYSHVTTWLLLLQSKTSFSDMVDNLTNQIQALTLGQ</sequence>
<dbReference type="InterPro" id="IPR040079">
    <property type="entry name" value="Glutathione_S-Trfase"/>
</dbReference>
<evidence type="ECO:0000259" key="3">
    <source>
        <dbReference type="PROSITE" id="PS50405"/>
    </source>
</evidence>
<evidence type="ECO:0000259" key="2">
    <source>
        <dbReference type="PROSITE" id="PS50404"/>
    </source>
</evidence>
<dbReference type="InterPro" id="IPR010987">
    <property type="entry name" value="Glutathione-S-Trfase_C-like"/>
</dbReference>
<dbReference type="Proteomes" id="UP000030746">
    <property type="component" value="Unassembled WGS sequence"/>
</dbReference>
<evidence type="ECO:0000313" key="4">
    <source>
        <dbReference type="EMBL" id="ESO89551.1"/>
    </source>
</evidence>
<dbReference type="EMBL" id="KB202591">
    <property type="protein sequence ID" value="ESO89551.1"/>
    <property type="molecule type" value="Genomic_DNA"/>
</dbReference>
<accession>V4A8D9</accession>
<dbReference type="PROSITE" id="PS50404">
    <property type="entry name" value="GST_NTER"/>
    <property type="match status" value="1"/>
</dbReference>
<dbReference type="Gene3D" id="1.20.1050.10">
    <property type="match status" value="1"/>
</dbReference>
<dbReference type="KEGG" id="lgi:LOTGIDRAFT_234351"/>
<dbReference type="SFLD" id="SFLDS00019">
    <property type="entry name" value="Glutathione_Transferase_(cytos"/>
    <property type="match status" value="1"/>
</dbReference>
<evidence type="ECO:0008006" key="6">
    <source>
        <dbReference type="Google" id="ProtNLM"/>
    </source>
</evidence>
<dbReference type="CDD" id="cd00570">
    <property type="entry name" value="GST_N_family"/>
    <property type="match status" value="1"/>
</dbReference>
<dbReference type="SFLD" id="SFLDG00358">
    <property type="entry name" value="Main_(cytGST)"/>
    <property type="match status" value="1"/>
</dbReference>
<evidence type="ECO:0000256" key="1">
    <source>
        <dbReference type="ARBA" id="ARBA00007409"/>
    </source>
</evidence>
<comment type="similarity">
    <text evidence="1">Belongs to the GST superfamily.</text>
</comment>
<dbReference type="Gene3D" id="1.20.1050.130">
    <property type="match status" value="1"/>
</dbReference>